<sequence>MKQHLRTLLKIMFFFNLMMSTSYTTYAANADGDMLDILNEQELIIEGTVIASDNGLPLAGVNIMIKGQKNGTSTDFDGNFILKAKATDVLVISYVGFLKQEIPIGGKTKFDIILEVDTAKLDEVTVVAYGQQKKESVVASITTVKPQELKIPSSNLTASFSGRIPGVISYQTSGEPGNDNAEFFIRGVSTFGYRTSPLILIDGMESSVDDLARMDVDDIESFSIMKDASAAALYGSRGANGVILVNTKEGKEGKAKISFKYETYLSSNVKDIEFADPVTYMNLWNEAVFTSSNGGEIVNRVFTQNEIDNVQNNVDPQIYPSTDWYGTLFKDHAINKRLNLNVSGGGKVAKYYLSGTYTNDTGILNVDERNNFNSGISLNKIQIRSNNNINISPSFKAKVQFYLALDDYTGPLDGAQTVFDMVGKTSPVLYPAYYEPDAANQHATQILFGNYLEGADYINPYAESVKGYRDYTRSKLSGQINLEKEFSKDFNVRLKVGYDNSSYFQTRRQYRPFYYNIGRYDKYTGDYTLAWLNEESNPEDAIDYSPSSSQVSAVFYLEGAANYSKQLNDDHLIGGTLVYTMREEKNNTASNLQNSLPNRNLGLAGRLNYAYKDRYFIEGNFGYNGSERFSEDNRFGFFPSIGAGWYVSKEKFWEPLEDVVNKFRIRSSYGLVGNDAIGSASDRFFYLSEVNLNNSGNSATFGEDREYTVNGVAINRYANSAITWENAEKFNLAVDLGLFNSKIDITAEYFFDKRHDIFMERSEIPASLGLSTNLYANSGEAESRGFEFSLKGNHHVNKDFWIQTMANFTYATSEFLAYDEPDYTSAPWRSRIGQPIRQNYGYVAERLFYDEDDVINSPLQIGVQNSYEGYGPGDIKYKDINGDGVIDSEDRVPIGYPSSPEINYGFGFSTGYKNWDFSCFFNGIARTSFFIDSSGTQPFYQYSVDEGEAINQLLDIYAQDHWSEDNKDPYALYPRLTHARSDNNRVNSTWWLRDGSYLRLRQVELGYNISKDFIKSKLPLLQSGRLYCSATNLFTISKFDLWDVSLSGDPYNYPVQKVFNLGIRLEF</sequence>
<comment type="caution">
    <text evidence="4">The sequence shown here is derived from an EMBL/GenBank/DDBJ whole genome shotgun (WGS) entry which is preliminary data.</text>
</comment>
<dbReference type="InterPro" id="IPR023996">
    <property type="entry name" value="TonB-dep_OMP_SusC/RagA"/>
</dbReference>
<feature type="chain" id="PRO_5045336428" evidence="2">
    <location>
        <begin position="28"/>
        <end position="1067"/>
    </location>
</feature>
<keyword evidence="1" id="KW-0472">Membrane</keyword>
<evidence type="ECO:0000256" key="1">
    <source>
        <dbReference type="PROSITE-ProRule" id="PRU01360"/>
    </source>
</evidence>
<comment type="similarity">
    <text evidence="1">Belongs to the TonB-dependent receptor family.</text>
</comment>
<dbReference type="InterPro" id="IPR023997">
    <property type="entry name" value="TonB-dep_OMP_SusC/RagA_CS"/>
</dbReference>
<dbReference type="InterPro" id="IPR037066">
    <property type="entry name" value="Plug_dom_sf"/>
</dbReference>
<dbReference type="InterPro" id="IPR012910">
    <property type="entry name" value="Plug_dom"/>
</dbReference>
<name>A0ABV5GZH6_9FLAO</name>
<dbReference type="Proteomes" id="UP001589590">
    <property type="component" value="Unassembled WGS sequence"/>
</dbReference>
<dbReference type="Gene3D" id="2.60.40.1120">
    <property type="entry name" value="Carboxypeptidase-like, regulatory domain"/>
    <property type="match status" value="1"/>
</dbReference>
<keyword evidence="1" id="KW-1134">Transmembrane beta strand</keyword>
<dbReference type="Gene3D" id="2.170.130.10">
    <property type="entry name" value="TonB-dependent receptor, plug domain"/>
    <property type="match status" value="1"/>
</dbReference>
<evidence type="ECO:0000259" key="3">
    <source>
        <dbReference type="Pfam" id="PF07715"/>
    </source>
</evidence>
<evidence type="ECO:0000256" key="2">
    <source>
        <dbReference type="SAM" id="SignalP"/>
    </source>
</evidence>
<feature type="domain" description="TonB-dependent receptor plug" evidence="3">
    <location>
        <begin position="134"/>
        <end position="242"/>
    </location>
</feature>
<protein>
    <submittedName>
        <fullName evidence="4">SusC/RagA family TonB-linked outer membrane protein</fullName>
    </submittedName>
</protein>
<keyword evidence="1" id="KW-0812">Transmembrane</keyword>
<accession>A0ABV5GZH6</accession>
<organism evidence="4 5">
    <name type="scientific">Algibacter miyuki</name>
    <dbReference type="NCBI Taxonomy" id="1306933"/>
    <lineage>
        <taxon>Bacteria</taxon>
        <taxon>Pseudomonadati</taxon>
        <taxon>Bacteroidota</taxon>
        <taxon>Flavobacteriia</taxon>
        <taxon>Flavobacteriales</taxon>
        <taxon>Flavobacteriaceae</taxon>
        <taxon>Algibacter</taxon>
    </lineage>
</organism>
<feature type="signal peptide" evidence="2">
    <location>
        <begin position="1"/>
        <end position="27"/>
    </location>
</feature>
<dbReference type="RefSeq" id="WP_290273151.1">
    <property type="nucleotide sequence ID" value="NZ_JAUFQP010000013.1"/>
</dbReference>
<dbReference type="SUPFAM" id="SSF49464">
    <property type="entry name" value="Carboxypeptidase regulatory domain-like"/>
    <property type="match status" value="1"/>
</dbReference>
<dbReference type="InterPro" id="IPR039426">
    <property type="entry name" value="TonB-dep_rcpt-like"/>
</dbReference>
<dbReference type="NCBIfam" id="TIGR04057">
    <property type="entry name" value="SusC_RagA_signa"/>
    <property type="match status" value="1"/>
</dbReference>
<dbReference type="InterPro" id="IPR008969">
    <property type="entry name" value="CarboxyPept-like_regulatory"/>
</dbReference>
<dbReference type="SUPFAM" id="SSF56935">
    <property type="entry name" value="Porins"/>
    <property type="match status" value="1"/>
</dbReference>
<keyword evidence="5" id="KW-1185">Reference proteome</keyword>
<dbReference type="Pfam" id="PF13715">
    <property type="entry name" value="CarbopepD_reg_2"/>
    <property type="match status" value="1"/>
</dbReference>
<comment type="subcellular location">
    <subcellularLocation>
        <location evidence="1">Cell outer membrane</location>
        <topology evidence="1">Multi-pass membrane protein</topology>
    </subcellularLocation>
</comment>
<gene>
    <name evidence="4" type="ORF">ACFFU1_08105</name>
</gene>
<reference evidence="4 5" key="1">
    <citation type="submission" date="2024-09" db="EMBL/GenBank/DDBJ databases">
        <authorList>
            <person name="Sun Q."/>
            <person name="Mori K."/>
        </authorList>
    </citation>
    <scope>NUCLEOTIDE SEQUENCE [LARGE SCALE GENOMIC DNA]</scope>
    <source>
        <strain evidence="4 5">CECT 8300</strain>
    </source>
</reference>
<proteinExistence type="inferred from homology"/>
<dbReference type="Pfam" id="PF07715">
    <property type="entry name" value="Plug"/>
    <property type="match status" value="1"/>
</dbReference>
<dbReference type="PROSITE" id="PS52016">
    <property type="entry name" value="TONB_DEPENDENT_REC_3"/>
    <property type="match status" value="1"/>
</dbReference>
<evidence type="ECO:0000313" key="4">
    <source>
        <dbReference type="EMBL" id="MFB9104859.1"/>
    </source>
</evidence>
<dbReference type="NCBIfam" id="TIGR04056">
    <property type="entry name" value="OMP_RagA_SusC"/>
    <property type="match status" value="1"/>
</dbReference>
<keyword evidence="2" id="KW-0732">Signal</keyword>
<keyword evidence="1" id="KW-0813">Transport</keyword>
<keyword evidence="1" id="KW-0998">Cell outer membrane</keyword>
<evidence type="ECO:0000313" key="5">
    <source>
        <dbReference type="Proteomes" id="UP001589590"/>
    </source>
</evidence>
<dbReference type="EMBL" id="JBHMFA010000005">
    <property type="protein sequence ID" value="MFB9104859.1"/>
    <property type="molecule type" value="Genomic_DNA"/>
</dbReference>